<evidence type="ECO:0000259" key="8">
    <source>
        <dbReference type="Pfam" id="PF14322"/>
    </source>
</evidence>
<evidence type="ECO:0000256" key="5">
    <source>
        <dbReference type="ARBA" id="ARBA00023237"/>
    </source>
</evidence>
<evidence type="ECO:0000313" key="10">
    <source>
        <dbReference type="Proteomes" id="UP001597525"/>
    </source>
</evidence>
<dbReference type="RefSeq" id="WP_320185430.1">
    <property type="nucleotide sequence ID" value="NZ_CP138332.1"/>
</dbReference>
<keyword evidence="10" id="KW-1185">Reference proteome</keyword>
<dbReference type="Proteomes" id="UP001597525">
    <property type="component" value="Unassembled WGS sequence"/>
</dbReference>
<feature type="signal peptide" evidence="6">
    <location>
        <begin position="1"/>
        <end position="30"/>
    </location>
</feature>
<dbReference type="InterPro" id="IPR033985">
    <property type="entry name" value="SusD-like_N"/>
</dbReference>
<accession>A0ABW6BJX4</accession>
<organism evidence="9 10">
    <name type="scientific">Sphingobacterium bambusae</name>
    <dbReference type="NCBI Taxonomy" id="662858"/>
    <lineage>
        <taxon>Bacteria</taxon>
        <taxon>Pseudomonadati</taxon>
        <taxon>Bacteroidota</taxon>
        <taxon>Sphingobacteriia</taxon>
        <taxon>Sphingobacteriales</taxon>
        <taxon>Sphingobacteriaceae</taxon>
        <taxon>Sphingobacterium</taxon>
    </lineage>
</organism>
<feature type="chain" id="PRO_5046362457" evidence="6">
    <location>
        <begin position="31"/>
        <end position="499"/>
    </location>
</feature>
<reference evidence="10" key="1">
    <citation type="journal article" date="2019" name="Int. J. Syst. Evol. Microbiol.">
        <title>The Global Catalogue of Microorganisms (GCM) 10K type strain sequencing project: providing services to taxonomists for standard genome sequencing and annotation.</title>
        <authorList>
            <consortium name="The Broad Institute Genomics Platform"/>
            <consortium name="The Broad Institute Genome Sequencing Center for Infectious Disease"/>
            <person name="Wu L."/>
            <person name="Ma J."/>
        </authorList>
    </citation>
    <scope>NUCLEOTIDE SEQUENCE [LARGE SCALE GENOMIC DNA]</scope>
    <source>
        <strain evidence="10">KCTC 22814</strain>
    </source>
</reference>
<dbReference type="InterPro" id="IPR012944">
    <property type="entry name" value="SusD_RagB_dom"/>
</dbReference>
<comment type="caution">
    <text evidence="9">The sequence shown here is derived from an EMBL/GenBank/DDBJ whole genome shotgun (WGS) entry which is preliminary data.</text>
</comment>
<feature type="domain" description="RagB/SusD" evidence="7">
    <location>
        <begin position="367"/>
        <end position="474"/>
    </location>
</feature>
<dbReference type="EMBL" id="JBHUPB010000014">
    <property type="protein sequence ID" value="MFD2969597.1"/>
    <property type="molecule type" value="Genomic_DNA"/>
</dbReference>
<dbReference type="SUPFAM" id="SSF48452">
    <property type="entry name" value="TPR-like"/>
    <property type="match status" value="1"/>
</dbReference>
<evidence type="ECO:0000313" key="9">
    <source>
        <dbReference type="EMBL" id="MFD2969597.1"/>
    </source>
</evidence>
<evidence type="ECO:0000256" key="6">
    <source>
        <dbReference type="SAM" id="SignalP"/>
    </source>
</evidence>
<gene>
    <name evidence="9" type="ORF">ACFS7Y_19540</name>
</gene>
<evidence type="ECO:0000256" key="2">
    <source>
        <dbReference type="ARBA" id="ARBA00006275"/>
    </source>
</evidence>
<dbReference type="InterPro" id="IPR011990">
    <property type="entry name" value="TPR-like_helical_dom_sf"/>
</dbReference>
<name>A0ABW6BJX4_9SPHI</name>
<keyword evidence="4" id="KW-0472">Membrane</keyword>
<comment type="subcellular location">
    <subcellularLocation>
        <location evidence="1">Cell outer membrane</location>
    </subcellularLocation>
</comment>
<evidence type="ECO:0000256" key="3">
    <source>
        <dbReference type="ARBA" id="ARBA00022729"/>
    </source>
</evidence>
<proteinExistence type="inferred from homology"/>
<dbReference type="Pfam" id="PF14322">
    <property type="entry name" value="SusD-like_3"/>
    <property type="match status" value="1"/>
</dbReference>
<evidence type="ECO:0000256" key="4">
    <source>
        <dbReference type="ARBA" id="ARBA00023136"/>
    </source>
</evidence>
<comment type="similarity">
    <text evidence="2">Belongs to the SusD family.</text>
</comment>
<dbReference type="Gene3D" id="1.25.40.390">
    <property type="match status" value="1"/>
</dbReference>
<protein>
    <submittedName>
        <fullName evidence="9">RagB/SusD family nutrient uptake outer membrane protein</fullName>
    </submittedName>
</protein>
<dbReference type="Pfam" id="PF07980">
    <property type="entry name" value="SusD_RagB"/>
    <property type="match status" value="1"/>
</dbReference>
<evidence type="ECO:0000259" key="7">
    <source>
        <dbReference type="Pfam" id="PF07980"/>
    </source>
</evidence>
<feature type="domain" description="SusD-like N-terminal" evidence="8">
    <location>
        <begin position="28"/>
        <end position="217"/>
    </location>
</feature>
<dbReference type="PROSITE" id="PS51257">
    <property type="entry name" value="PROKAR_LIPOPROTEIN"/>
    <property type="match status" value="1"/>
</dbReference>
<sequence length="499" mass="56206">MNIKEFKMHLLRAFCVVLVLSLFSSCNKWLDVHPSTQTTESQQFSSQQGYIDALIGVYQQMAENDSYGKELSFGMMDVLAQLYLNKASQTANVYGQLARYNYIDASVEASIARVWSKQYNIIAQSNYILKDIDNNRQLFTGVYYNLVKGEALAIRAMAHFDLLRLFAPSLTALPSAGQKTIPYIEAFSVQPSRALAFQEVIDRIVADLKEAEELLSVYPRIDPIAANAGSTSLELFPMFRQNRLNYWATKAILARVYLYNNNKEEALTYAKQVIDSQLFPFANGSNLNTNPAADNSNTIFSSEHIFSIYRSDLKLLSDELFKTEATTAEAADLFTTEAILNGIYERTLTGYGSDIRGLEASARRWNVFNTGTVFSTKYYVGGTGVNNPNQRLIPVVRLPEMYYIAAEASPSIAEGVAYLNTVRQARLIPVLDPAIVNTATLLDNELFKEYRKEFYAEGQLWFYYKRKNTLTLQNSVGGTMSNAKYVFPLPQSEIEFGLN</sequence>
<evidence type="ECO:0000256" key="1">
    <source>
        <dbReference type="ARBA" id="ARBA00004442"/>
    </source>
</evidence>
<keyword evidence="3 6" id="KW-0732">Signal</keyword>
<keyword evidence="5" id="KW-0998">Cell outer membrane</keyword>